<comment type="caution">
    <text evidence="2">The sequence shown here is derived from an EMBL/GenBank/DDBJ whole genome shotgun (WGS) entry which is preliminary data.</text>
</comment>
<feature type="chain" id="PRO_5046860674" evidence="1">
    <location>
        <begin position="26"/>
        <end position="126"/>
    </location>
</feature>
<name>A0ABT1B9D1_9ENTR</name>
<dbReference type="EMBL" id="JAJJVQ010000003">
    <property type="protein sequence ID" value="MCO5781609.1"/>
    <property type="molecule type" value="Genomic_DNA"/>
</dbReference>
<dbReference type="Pfam" id="PF06453">
    <property type="entry name" value="LT-IIB"/>
    <property type="match status" value="1"/>
</dbReference>
<gene>
    <name evidence="2" type="ORF">LOD26_09755</name>
</gene>
<dbReference type="InterPro" id="IPR008992">
    <property type="entry name" value="Enterotoxin"/>
</dbReference>
<keyword evidence="3" id="KW-1185">Reference proteome</keyword>
<dbReference type="Proteomes" id="UP001139290">
    <property type="component" value="Unassembled WGS sequence"/>
</dbReference>
<proteinExistence type="predicted"/>
<evidence type="ECO:0000313" key="2">
    <source>
        <dbReference type="EMBL" id="MCO5781609.1"/>
    </source>
</evidence>
<feature type="signal peptide" evidence="1">
    <location>
        <begin position="1"/>
        <end position="25"/>
    </location>
</feature>
<dbReference type="RefSeq" id="WP_252838212.1">
    <property type="nucleotide sequence ID" value="NZ_JAJJVQ010000003.1"/>
</dbReference>
<keyword evidence="1" id="KW-0732">Signal</keyword>
<organism evidence="2 3">
    <name type="scientific">Citrobacter meridianamericanus</name>
    <dbReference type="NCBI Taxonomy" id="2894201"/>
    <lineage>
        <taxon>Bacteria</taxon>
        <taxon>Pseudomonadati</taxon>
        <taxon>Pseudomonadota</taxon>
        <taxon>Gammaproteobacteria</taxon>
        <taxon>Enterobacterales</taxon>
        <taxon>Enterobacteriaceae</taxon>
        <taxon>Citrobacter</taxon>
    </lineage>
</organism>
<evidence type="ECO:0000313" key="3">
    <source>
        <dbReference type="Proteomes" id="UP001139290"/>
    </source>
</evidence>
<accession>A0ABT1B9D1</accession>
<reference evidence="2" key="1">
    <citation type="submission" date="2021-11" db="EMBL/GenBank/DDBJ databases">
        <title>Citrobacter meridianamericanus sp. nov. isolated from soil.</title>
        <authorList>
            <person name="Furlan J.P.R."/>
            <person name="Stehling E.G."/>
        </authorList>
    </citation>
    <scope>NUCLEOTIDE SEQUENCE</scope>
    <source>
        <strain evidence="2">BR102</strain>
    </source>
</reference>
<protein>
    <submittedName>
        <fullName evidence="2">Uncharacterized protein</fullName>
    </submittedName>
</protein>
<evidence type="ECO:0000256" key="1">
    <source>
        <dbReference type="SAM" id="SignalP"/>
    </source>
</evidence>
<dbReference type="Gene3D" id="2.40.50.50">
    <property type="match status" value="1"/>
</dbReference>
<dbReference type="InterPro" id="IPR038629">
    <property type="entry name" value="LT-IIB_sf"/>
</dbReference>
<dbReference type="InterPro" id="IPR010503">
    <property type="entry name" value="LT-IIB"/>
</dbReference>
<sequence length="126" mass="13635">MKVNKSIGMALTFAAIMCFPSVSNAEDSALVTHCKETSGKIHTGKILTEYSMDSISDSEDKKVMNIFAKGGGQWQITFSSGYITSQTQSEMRHLAMTAILTGAKVDICSDGKTSPQKVWGMQMLAD</sequence>
<dbReference type="SUPFAM" id="SSF50203">
    <property type="entry name" value="Bacterial enterotoxins"/>
    <property type="match status" value="1"/>
</dbReference>